<dbReference type="GO" id="GO:0005829">
    <property type="term" value="C:cytosol"/>
    <property type="evidence" value="ECO:0007669"/>
    <property type="project" value="TreeGrafter"/>
</dbReference>
<feature type="active site" description="Proton donor/acceptor" evidence="1">
    <location>
        <position position="89"/>
    </location>
</feature>
<dbReference type="AlphaFoldDB" id="A0A2A2ACH1"/>
<reference evidence="3 4" key="1">
    <citation type="submission" date="2017-08" db="EMBL/GenBank/DDBJ databases">
        <title>WGS of Clinical strains of the CDC Group NO-1 linked to zoonotic infections in humans.</title>
        <authorList>
            <person name="Bernier A.-M."/>
            <person name="Bernard K."/>
        </authorList>
    </citation>
    <scope>NUCLEOTIDE SEQUENCE [LARGE SCALE GENOMIC DNA]</scope>
    <source>
        <strain evidence="3 4">NML03-0146</strain>
    </source>
</reference>
<evidence type="ECO:0000256" key="1">
    <source>
        <dbReference type="PIRSR" id="PIRSR613078-1"/>
    </source>
</evidence>
<evidence type="ECO:0000313" key="4">
    <source>
        <dbReference type="Proteomes" id="UP000217999"/>
    </source>
</evidence>
<dbReference type="EMBL" id="NSJF01000002">
    <property type="protein sequence ID" value="PAT35493.1"/>
    <property type="molecule type" value="Genomic_DNA"/>
</dbReference>
<dbReference type="InterPro" id="IPR050275">
    <property type="entry name" value="PGM_Phosphatase"/>
</dbReference>
<comment type="caution">
    <text evidence="3">The sequence shown here is derived from an EMBL/GenBank/DDBJ whole genome shotgun (WGS) entry which is preliminary data.</text>
</comment>
<gene>
    <name evidence="3" type="ORF">CK620_03610</name>
</gene>
<proteinExistence type="predicted"/>
<organism evidence="3 4">
    <name type="scientific">Vandammella animalimorsus</name>
    <dbReference type="NCBI Taxonomy" id="2029117"/>
    <lineage>
        <taxon>Bacteria</taxon>
        <taxon>Pseudomonadati</taxon>
        <taxon>Pseudomonadota</taxon>
        <taxon>Betaproteobacteria</taxon>
        <taxon>Burkholderiales</taxon>
        <taxon>Comamonadaceae</taxon>
        <taxon>Vandammella</taxon>
    </lineage>
</organism>
<dbReference type="CDD" id="cd07067">
    <property type="entry name" value="HP_PGM_like"/>
    <property type="match status" value="1"/>
</dbReference>
<dbReference type="PANTHER" id="PTHR48100:SF44">
    <property type="entry name" value="PHOSPHATASE C1620.13-RELATED"/>
    <property type="match status" value="1"/>
</dbReference>
<sequence length="226" mass="24707">MPGGQRSTRLTLIRHGQTAWNQDGRIQGHIDIALNAHGLRQAQAMAQALADEVDIACIYSSDLARAWQTAQALQARLGKPLQAEEGLRERCFGQLQGLSVAQICAQDPQRARAFQSRDPDYQPPQGESLRQFAQRAWACVARLAAAHAGQHIALVTHGGVLDALYRQATGLDLQAARSWSIENTSIHRLLWTPQGLRLLAWGDVAHLDELPAPQPGPQAASTQHFV</sequence>
<dbReference type="GO" id="GO:0016791">
    <property type="term" value="F:phosphatase activity"/>
    <property type="evidence" value="ECO:0007669"/>
    <property type="project" value="TreeGrafter"/>
</dbReference>
<name>A0A2A2ACH1_9BURK</name>
<feature type="active site" description="Tele-phosphohistidine intermediate" evidence="1">
    <location>
        <position position="15"/>
    </location>
</feature>
<feature type="binding site" evidence="2">
    <location>
        <begin position="14"/>
        <end position="21"/>
    </location>
    <ligand>
        <name>substrate</name>
    </ligand>
</feature>
<dbReference type="Proteomes" id="UP000217999">
    <property type="component" value="Unassembled WGS sequence"/>
</dbReference>
<accession>A0A2A2ACH1</accession>
<dbReference type="InterPro" id="IPR029033">
    <property type="entry name" value="His_PPase_superfam"/>
</dbReference>
<evidence type="ECO:0000313" key="3">
    <source>
        <dbReference type="EMBL" id="PAT35493.1"/>
    </source>
</evidence>
<dbReference type="InterPro" id="IPR013078">
    <property type="entry name" value="His_Pase_superF_clade-1"/>
</dbReference>
<protein>
    <submittedName>
        <fullName evidence="3">Histidine phosphatase family protein</fullName>
    </submittedName>
</protein>
<evidence type="ECO:0000256" key="2">
    <source>
        <dbReference type="PIRSR" id="PIRSR613078-2"/>
    </source>
</evidence>
<dbReference type="SMART" id="SM00855">
    <property type="entry name" value="PGAM"/>
    <property type="match status" value="1"/>
</dbReference>
<dbReference type="PROSITE" id="PS00175">
    <property type="entry name" value="PG_MUTASE"/>
    <property type="match status" value="1"/>
</dbReference>
<dbReference type="Gene3D" id="3.40.50.1240">
    <property type="entry name" value="Phosphoglycerate mutase-like"/>
    <property type="match status" value="1"/>
</dbReference>
<dbReference type="SUPFAM" id="SSF53254">
    <property type="entry name" value="Phosphoglycerate mutase-like"/>
    <property type="match status" value="1"/>
</dbReference>
<dbReference type="InterPro" id="IPR001345">
    <property type="entry name" value="PG/BPGM_mutase_AS"/>
</dbReference>
<dbReference type="Pfam" id="PF00300">
    <property type="entry name" value="His_Phos_1"/>
    <property type="match status" value="1"/>
</dbReference>
<dbReference type="PANTHER" id="PTHR48100">
    <property type="entry name" value="BROAD-SPECIFICITY PHOSPHATASE YOR283W-RELATED"/>
    <property type="match status" value="1"/>
</dbReference>
<feature type="binding site" evidence="2">
    <location>
        <position position="65"/>
    </location>
    <ligand>
        <name>substrate</name>
    </ligand>
</feature>